<dbReference type="InParanoid" id="A0A7G1G9F1"/>
<sequence>MKKFCLIQYPPKDSMSKIIFSNYFNKHKLPYIYEDISIPKNLFEKNINKILLTYDGINITIPYKEKIIKFIKINDSAKKIGAVNCIYKNIGYNTDYLGFINSLNNLNMPKNITLIGAGGVSRAIIFGLYKIGVKKITLINRTIEKAFNLKKIFNYIDIDVMPLTSLNKIIKKTDFLINATSIGMQGETFNLKNNSIKIFYDTIYYETPLQKFFKNQNTTVINGKKMWFYQAIENLKLWNIYEKSFFDFFDTL</sequence>
<gene>
    <name evidence="7" type="primary">aroE</name>
    <name evidence="7" type="ORF">OSSY52_17180</name>
</gene>
<name>A0A7G1G9F1_9BACT</name>
<protein>
    <recommendedName>
        <fullName evidence="2">shikimate dehydrogenase (NADP(+))</fullName>
        <ecNumber evidence="2">1.1.1.25</ecNumber>
    </recommendedName>
</protein>
<dbReference type="GO" id="GO:0004764">
    <property type="term" value="F:shikimate 3-dehydrogenase (NADP+) activity"/>
    <property type="evidence" value="ECO:0007669"/>
    <property type="project" value="UniProtKB-EC"/>
</dbReference>
<dbReference type="Pfam" id="PF01488">
    <property type="entry name" value="Shikimate_DH"/>
    <property type="match status" value="1"/>
</dbReference>
<dbReference type="Gene3D" id="3.40.50.10860">
    <property type="entry name" value="Leucine Dehydrogenase, chain A, domain 1"/>
    <property type="match status" value="1"/>
</dbReference>
<organism evidence="7 8">
    <name type="scientific">Tepiditoga spiralis</name>
    <dbReference type="NCBI Taxonomy" id="2108365"/>
    <lineage>
        <taxon>Bacteria</taxon>
        <taxon>Thermotogati</taxon>
        <taxon>Thermotogota</taxon>
        <taxon>Thermotogae</taxon>
        <taxon>Petrotogales</taxon>
        <taxon>Petrotogaceae</taxon>
        <taxon>Tepiditoga</taxon>
    </lineage>
</organism>
<dbReference type="SUPFAM" id="SSF53223">
    <property type="entry name" value="Aminoacid dehydrogenase-like, N-terminal domain"/>
    <property type="match status" value="1"/>
</dbReference>
<dbReference type="UniPathway" id="UPA00053">
    <property type="reaction ID" value="UER00087"/>
</dbReference>
<dbReference type="InterPro" id="IPR046346">
    <property type="entry name" value="Aminoacid_DH-like_N_sf"/>
</dbReference>
<keyword evidence="8" id="KW-1185">Reference proteome</keyword>
<proteinExistence type="predicted"/>
<dbReference type="GO" id="GO:0050661">
    <property type="term" value="F:NADP binding"/>
    <property type="evidence" value="ECO:0007669"/>
    <property type="project" value="TreeGrafter"/>
</dbReference>
<dbReference type="InterPro" id="IPR006151">
    <property type="entry name" value="Shikm_DH/Glu-tRNA_Rdtase"/>
</dbReference>
<evidence type="ECO:0000313" key="7">
    <source>
        <dbReference type="EMBL" id="BBE31577.1"/>
    </source>
</evidence>
<dbReference type="EC" id="1.1.1.25" evidence="2"/>
<dbReference type="PANTHER" id="PTHR21089:SF1">
    <property type="entry name" value="BIFUNCTIONAL 3-DEHYDROQUINATE DEHYDRATASE_SHIKIMATE DEHYDROGENASE, CHLOROPLASTIC"/>
    <property type="match status" value="1"/>
</dbReference>
<feature type="domain" description="Shikimate dehydrogenase substrate binding N-terminal" evidence="6">
    <location>
        <begin position="7"/>
        <end position="86"/>
    </location>
</feature>
<dbReference type="EMBL" id="AP018712">
    <property type="protein sequence ID" value="BBE31577.1"/>
    <property type="molecule type" value="Genomic_DNA"/>
</dbReference>
<keyword evidence="3" id="KW-0057">Aromatic amino acid biosynthesis</keyword>
<dbReference type="Proteomes" id="UP000516361">
    <property type="component" value="Chromosome"/>
</dbReference>
<dbReference type="InterPro" id="IPR036291">
    <property type="entry name" value="NAD(P)-bd_dom_sf"/>
</dbReference>
<dbReference type="SUPFAM" id="SSF51735">
    <property type="entry name" value="NAD(P)-binding Rossmann-fold domains"/>
    <property type="match status" value="1"/>
</dbReference>
<evidence type="ECO:0000256" key="2">
    <source>
        <dbReference type="ARBA" id="ARBA00012962"/>
    </source>
</evidence>
<comment type="catalytic activity">
    <reaction evidence="4">
        <text>shikimate + NADP(+) = 3-dehydroshikimate + NADPH + H(+)</text>
        <dbReference type="Rhea" id="RHEA:17737"/>
        <dbReference type="ChEBI" id="CHEBI:15378"/>
        <dbReference type="ChEBI" id="CHEBI:16630"/>
        <dbReference type="ChEBI" id="CHEBI:36208"/>
        <dbReference type="ChEBI" id="CHEBI:57783"/>
        <dbReference type="ChEBI" id="CHEBI:58349"/>
        <dbReference type="EC" id="1.1.1.25"/>
    </reaction>
</comment>
<dbReference type="GO" id="GO:0009073">
    <property type="term" value="P:aromatic amino acid family biosynthetic process"/>
    <property type="evidence" value="ECO:0007669"/>
    <property type="project" value="UniProtKB-KW"/>
</dbReference>
<dbReference type="FunCoup" id="A0A7G1G9F1">
    <property type="interactions" value="372"/>
</dbReference>
<comment type="pathway">
    <text evidence="1">Metabolic intermediate biosynthesis; chorismate biosynthesis; chorismate from D-erythrose 4-phosphate and phosphoenolpyruvate: step 4/7.</text>
</comment>
<accession>A0A7G1G9F1</accession>
<dbReference type="InterPro" id="IPR022893">
    <property type="entry name" value="Shikimate_DH_fam"/>
</dbReference>
<dbReference type="Gene3D" id="3.40.50.720">
    <property type="entry name" value="NAD(P)-binding Rossmann-like Domain"/>
    <property type="match status" value="1"/>
</dbReference>
<dbReference type="GO" id="GO:0005829">
    <property type="term" value="C:cytosol"/>
    <property type="evidence" value="ECO:0007669"/>
    <property type="project" value="TreeGrafter"/>
</dbReference>
<dbReference type="RefSeq" id="WP_190614195.1">
    <property type="nucleotide sequence ID" value="NZ_AP018712.1"/>
</dbReference>
<dbReference type="GO" id="GO:0009423">
    <property type="term" value="P:chorismate biosynthetic process"/>
    <property type="evidence" value="ECO:0007669"/>
    <property type="project" value="UniProtKB-UniPathway"/>
</dbReference>
<evidence type="ECO:0000256" key="4">
    <source>
        <dbReference type="ARBA" id="ARBA00049442"/>
    </source>
</evidence>
<evidence type="ECO:0000256" key="3">
    <source>
        <dbReference type="ARBA" id="ARBA00023141"/>
    </source>
</evidence>
<dbReference type="InterPro" id="IPR013708">
    <property type="entry name" value="Shikimate_DH-bd_N"/>
</dbReference>
<feature type="domain" description="Quinate/shikimate 5-dehydrogenase/glutamyl-tRNA reductase" evidence="5">
    <location>
        <begin position="110"/>
        <end position="181"/>
    </location>
</feature>
<reference evidence="7 8" key="1">
    <citation type="submission" date="2018-06" db="EMBL/GenBank/DDBJ databases">
        <title>Genome sequencing of Oceanotoga sp. sy52.</title>
        <authorList>
            <person name="Mori K."/>
        </authorList>
    </citation>
    <scope>NUCLEOTIDE SEQUENCE [LARGE SCALE GENOMIC DNA]</scope>
    <source>
        <strain evidence="8">sy52</strain>
    </source>
</reference>
<dbReference type="AlphaFoldDB" id="A0A7G1G9F1"/>
<dbReference type="Pfam" id="PF08501">
    <property type="entry name" value="Shikimate_dh_N"/>
    <property type="match status" value="1"/>
</dbReference>
<evidence type="ECO:0000256" key="1">
    <source>
        <dbReference type="ARBA" id="ARBA00004871"/>
    </source>
</evidence>
<evidence type="ECO:0000259" key="5">
    <source>
        <dbReference type="Pfam" id="PF01488"/>
    </source>
</evidence>
<dbReference type="PANTHER" id="PTHR21089">
    <property type="entry name" value="SHIKIMATE DEHYDROGENASE"/>
    <property type="match status" value="1"/>
</dbReference>
<dbReference type="CDD" id="cd01065">
    <property type="entry name" value="NAD_bind_Shikimate_DH"/>
    <property type="match status" value="1"/>
</dbReference>
<dbReference type="KEGG" id="ocy:OSSY52_17180"/>
<keyword evidence="3" id="KW-0028">Amino-acid biosynthesis</keyword>
<dbReference type="GO" id="GO:0019632">
    <property type="term" value="P:shikimate metabolic process"/>
    <property type="evidence" value="ECO:0007669"/>
    <property type="project" value="TreeGrafter"/>
</dbReference>
<evidence type="ECO:0000313" key="8">
    <source>
        <dbReference type="Proteomes" id="UP000516361"/>
    </source>
</evidence>
<evidence type="ECO:0000259" key="6">
    <source>
        <dbReference type="Pfam" id="PF08501"/>
    </source>
</evidence>